<dbReference type="SUPFAM" id="SSF110296">
    <property type="entry name" value="Oligoxyloglucan reducing end-specific cellobiohydrolase"/>
    <property type="match status" value="1"/>
</dbReference>
<proteinExistence type="predicted"/>
<dbReference type="Gene3D" id="2.130.10.10">
    <property type="entry name" value="YVTN repeat-like/Quinoprotein amine dehydrogenase"/>
    <property type="match status" value="1"/>
</dbReference>
<dbReference type="EMBL" id="DSKA01000220">
    <property type="protein sequence ID" value="HEE18510.1"/>
    <property type="molecule type" value="Genomic_DNA"/>
</dbReference>
<gene>
    <name evidence="2" type="ORF">ENP62_03035</name>
    <name evidence="1" type="ORF">ENP94_05935</name>
    <name evidence="3" type="ORF">ENS16_00520</name>
</gene>
<dbReference type="PANTHER" id="PTHR43739:SF5">
    <property type="entry name" value="EXO-ALPHA-SIALIDASE"/>
    <property type="match status" value="1"/>
</dbReference>
<dbReference type="AlphaFoldDB" id="A0A7C1NHI5"/>
<dbReference type="InterPro" id="IPR052025">
    <property type="entry name" value="Xyloglucanase_GH74"/>
</dbReference>
<dbReference type="CDD" id="cd15482">
    <property type="entry name" value="Sialidase_non-viral"/>
    <property type="match status" value="1"/>
</dbReference>
<dbReference type="PANTHER" id="PTHR43739">
    <property type="entry name" value="XYLOGLUCANASE (EUROFUNG)"/>
    <property type="match status" value="1"/>
</dbReference>
<organism evidence="1">
    <name type="scientific">candidate division WOR-3 bacterium</name>
    <dbReference type="NCBI Taxonomy" id="2052148"/>
    <lineage>
        <taxon>Bacteria</taxon>
        <taxon>Bacteria division WOR-3</taxon>
    </lineage>
</organism>
<dbReference type="NCBIfam" id="TIGR04183">
    <property type="entry name" value="Por_Secre_tail"/>
    <property type="match status" value="1"/>
</dbReference>
<dbReference type="EMBL" id="DSLG01000007">
    <property type="protein sequence ID" value="HEA87534.1"/>
    <property type="molecule type" value="Genomic_DNA"/>
</dbReference>
<evidence type="ECO:0000313" key="1">
    <source>
        <dbReference type="EMBL" id="HEA87534.1"/>
    </source>
</evidence>
<dbReference type="InterPro" id="IPR015943">
    <property type="entry name" value="WD40/YVTN_repeat-like_dom_sf"/>
</dbReference>
<reference evidence="1" key="1">
    <citation type="journal article" date="2020" name="mSystems">
        <title>Genome- and Community-Level Interaction Insights into Carbon Utilization and Element Cycling Functions of Hydrothermarchaeota in Hydrothermal Sediment.</title>
        <authorList>
            <person name="Zhou Z."/>
            <person name="Liu Y."/>
            <person name="Xu W."/>
            <person name="Pan J."/>
            <person name="Luo Z.H."/>
            <person name="Li M."/>
        </authorList>
    </citation>
    <scope>NUCLEOTIDE SEQUENCE [LARGE SCALE GENOMIC DNA]</scope>
    <source>
        <strain evidence="2">SpSt-236</strain>
        <strain evidence="1">SpSt-265</strain>
        <strain evidence="3">SpSt-465</strain>
    </source>
</reference>
<dbReference type="InterPro" id="IPR026444">
    <property type="entry name" value="Secre_tail"/>
</dbReference>
<accession>A0A7C1NHI5</accession>
<comment type="caution">
    <text evidence="1">The sequence shown here is derived from an EMBL/GenBank/DDBJ whole genome shotgun (WGS) entry which is preliminary data.</text>
</comment>
<evidence type="ECO:0000313" key="3">
    <source>
        <dbReference type="EMBL" id="HFJ53163.1"/>
    </source>
</evidence>
<dbReference type="EMBL" id="DSTU01000001">
    <property type="protein sequence ID" value="HFJ53163.1"/>
    <property type="molecule type" value="Genomic_DNA"/>
</dbReference>
<evidence type="ECO:0000313" key="2">
    <source>
        <dbReference type="EMBL" id="HEE18510.1"/>
    </source>
</evidence>
<name>A0A7C1NHI5_UNCW3</name>
<dbReference type="GO" id="GO:0010411">
    <property type="term" value="P:xyloglucan metabolic process"/>
    <property type="evidence" value="ECO:0007669"/>
    <property type="project" value="TreeGrafter"/>
</dbReference>
<sequence length="303" mass="32493">MSPDNPEVIFTCGYGYINNAYRIQTSYTTDNGTTWIRDTIMDSIARVNACIFDPFVPNRILLGGDSIYNYKLLLVSTDLGNTWEHTGNGLSGIVYSLAASVRTPGLMYAGTSQGFYRSTDGGASWNRTGTFTMVRSVVIDPANDSLIYAGTSTGIFRTSDGGATWVQDNEGLEVTDILTLAFRGSAPRMIFAGTNGGGVYVTTPPTGIGEVQSGAAFRPAKLQVLPNPVRGEFQVFVDGDAGELVQGAIYDPSGRLVHTLTPQIAGSGRVHWLVNMRGCGKGVYFLRVQARTGEVTGRVVLTD</sequence>
<protein>
    <submittedName>
        <fullName evidence="1">T9SS type A sorting domain-containing protein</fullName>
    </submittedName>
</protein>